<evidence type="ECO:0000313" key="2">
    <source>
        <dbReference type="EMBL" id="MBB5710506.1"/>
    </source>
</evidence>
<feature type="transmembrane region" description="Helical" evidence="1">
    <location>
        <begin position="201"/>
        <end position="224"/>
    </location>
</feature>
<reference evidence="2 3" key="1">
    <citation type="submission" date="2020-08" db="EMBL/GenBank/DDBJ databases">
        <title>Genomic Encyclopedia of Type Strains, Phase IV (KMG-IV): sequencing the most valuable type-strain genomes for metagenomic binning, comparative biology and taxonomic classification.</title>
        <authorList>
            <person name="Goeker M."/>
        </authorList>
    </citation>
    <scope>NUCLEOTIDE SEQUENCE [LARGE SCALE GENOMIC DNA]</scope>
    <source>
        <strain evidence="2 3">DSM 26736</strain>
    </source>
</reference>
<organism evidence="2 3">
    <name type="scientific">Sphingomonas xinjiangensis</name>
    <dbReference type="NCBI Taxonomy" id="643568"/>
    <lineage>
        <taxon>Bacteria</taxon>
        <taxon>Pseudomonadati</taxon>
        <taxon>Pseudomonadota</taxon>
        <taxon>Alphaproteobacteria</taxon>
        <taxon>Sphingomonadales</taxon>
        <taxon>Sphingomonadaceae</taxon>
        <taxon>Sphingomonas</taxon>
    </lineage>
</organism>
<evidence type="ECO:0008006" key="4">
    <source>
        <dbReference type="Google" id="ProtNLM"/>
    </source>
</evidence>
<feature type="transmembrane region" description="Helical" evidence="1">
    <location>
        <begin position="275"/>
        <end position="307"/>
    </location>
</feature>
<feature type="transmembrane region" description="Helical" evidence="1">
    <location>
        <begin position="123"/>
        <end position="142"/>
    </location>
</feature>
<evidence type="ECO:0000313" key="3">
    <source>
        <dbReference type="Proteomes" id="UP000527143"/>
    </source>
</evidence>
<keyword evidence="1" id="KW-1133">Transmembrane helix</keyword>
<keyword evidence="1" id="KW-0472">Membrane</keyword>
<dbReference type="Proteomes" id="UP000527143">
    <property type="component" value="Unassembled WGS sequence"/>
</dbReference>
<feature type="transmembrane region" description="Helical" evidence="1">
    <location>
        <begin position="154"/>
        <end position="173"/>
    </location>
</feature>
<proteinExistence type="predicted"/>
<dbReference type="EMBL" id="JACIJF010000004">
    <property type="protein sequence ID" value="MBB5710506.1"/>
    <property type="molecule type" value="Genomic_DNA"/>
</dbReference>
<keyword evidence="3" id="KW-1185">Reference proteome</keyword>
<evidence type="ECO:0000256" key="1">
    <source>
        <dbReference type="SAM" id="Phobius"/>
    </source>
</evidence>
<dbReference type="AlphaFoldDB" id="A0A840YLS9"/>
<dbReference type="RefSeq" id="WP_184086512.1">
    <property type="nucleotide sequence ID" value="NZ_JACIJF010000004.1"/>
</dbReference>
<keyword evidence="1" id="KW-0812">Transmembrane</keyword>
<name>A0A840YLS9_9SPHN</name>
<protein>
    <recommendedName>
        <fullName evidence="4">Dolichyl-phosphate-mannose-protein mannosyltransferase</fullName>
    </recommendedName>
</protein>
<sequence>MARTAPRWLAAPTRFAALGRARARMGIAVLALLLLLLCLSASLAVQPPSLAASADMGAAAAAPMSRDADLLLFEKTVAGMRSGAGDYYTVATDAMRAGGYPLRPFFTVRLPALATVQAALPSLGPPLLLLLLAAVTAAAWGLRLTEVLTRALPRLVAGMLLLGSMLAFLRAGLWPLHELWAGLLVALSLALRRPGRWVEPAALALAAMLIRETAALYAIVMAVMAWREGARTEARGWVAVLLLFVVALGAHAHAVTGATGPLDVAAPRGGGWLGIGFFVQAVALSTVLQLLPLWVGALLAGLALFGWASWADPLATRALALLLGYGALIALFARPDQFYWALMVAPLFFVGLVFVPDGARDLVIRALDKRRITVTRVSR</sequence>
<feature type="transmembrane region" description="Helical" evidence="1">
    <location>
        <begin position="314"/>
        <end position="332"/>
    </location>
</feature>
<feature type="transmembrane region" description="Helical" evidence="1">
    <location>
        <begin position="236"/>
        <end position="255"/>
    </location>
</feature>
<accession>A0A840YLS9</accession>
<gene>
    <name evidence="2" type="ORF">FHT02_001737</name>
</gene>
<comment type="caution">
    <text evidence="2">The sequence shown here is derived from an EMBL/GenBank/DDBJ whole genome shotgun (WGS) entry which is preliminary data.</text>
</comment>
<feature type="transmembrane region" description="Helical" evidence="1">
    <location>
        <begin position="338"/>
        <end position="355"/>
    </location>
</feature>